<evidence type="ECO:0000313" key="1">
    <source>
        <dbReference type="EMBL" id="KAK7311457.1"/>
    </source>
</evidence>
<sequence>MCLNCERLLRKLGSTWLRRPAEDANKAVKPESTSNPLVEKIFEVEEIILVVGTIKGILVRMGLLTGRGQVVKDGRIIMDPGLGTRMLLTRKMDRAGAKEMVIRSVQARTKEVEVINNGRTGTKIPEIRKTDQAGAKEMLIRSIQAGAMEVEMVRNGKVRVQQVMELVMVGTTMSQNRL</sequence>
<dbReference type="Proteomes" id="UP001359559">
    <property type="component" value="Unassembled WGS sequence"/>
</dbReference>
<accession>A0AAN9K5Y8</accession>
<dbReference type="EMBL" id="JAYKXN010000002">
    <property type="protein sequence ID" value="KAK7311457.1"/>
    <property type="molecule type" value="Genomic_DNA"/>
</dbReference>
<protein>
    <submittedName>
        <fullName evidence="1">Uncharacterized protein</fullName>
    </submittedName>
</protein>
<organism evidence="1 2">
    <name type="scientific">Clitoria ternatea</name>
    <name type="common">Butterfly pea</name>
    <dbReference type="NCBI Taxonomy" id="43366"/>
    <lineage>
        <taxon>Eukaryota</taxon>
        <taxon>Viridiplantae</taxon>
        <taxon>Streptophyta</taxon>
        <taxon>Embryophyta</taxon>
        <taxon>Tracheophyta</taxon>
        <taxon>Spermatophyta</taxon>
        <taxon>Magnoliopsida</taxon>
        <taxon>eudicotyledons</taxon>
        <taxon>Gunneridae</taxon>
        <taxon>Pentapetalae</taxon>
        <taxon>rosids</taxon>
        <taxon>fabids</taxon>
        <taxon>Fabales</taxon>
        <taxon>Fabaceae</taxon>
        <taxon>Papilionoideae</taxon>
        <taxon>50 kb inversion clade</taxon>
        <taxon>NPAAA clade</taxon>
        <taxon>indigoferoid/millettioid clade</taxon>
        <taxon>Phaseoleae</taxon>
        <taxon>Clitoria</taxon>
    </lineage>
</organism>
<comment type="caution">
    <text evidence="1">The sequence shown here is derived from an EMBL/GenBank/DDBJ whole genome shotgun (WGS) entry which is preliminary data.</text>
</comment>
<dbReference type="AlphaFoldDB" id="A0AAN9K5Y8"/>
<evidence type="ECO:0000313" key="2">
    <source>
        <dbReference type="Proteomes" id="UP001359559"/>
    </source>
</evidence>
<name>A0AAN9K5Y8_CLITE</name>
<gene>
    <name evidence="1" type="ORF">RJT34_09612</name>
</gene>
<proteinExistence type="predicted"/>
<keyword evidence="2" id="KW-1185">Reference proteome</keyword>
<reference evidence="1 2" key="1">
    <citation type="submission" date="2024-01" db="EMBL/GenBank/DDBJ databases">
        <title>The genomes of 5 underutilized Papilionoideae crops provide insights into root nodulation and disease resistance.</title>
        <authorList>
            <person name="Yuan L."/>
        </authorList>
    </citation>
    <scope>NUCLEOTIDE SEQUENCE [LARGE SCALE GENOMIC DNA]</scope>
    <source>
        <strain evidence="1">LY-2023</strain>
        <tissue evidence="1">Leaf</tissue>
    </source>
</reference>